<evidence type="ECO:0000313" key="13">
    <source>
        <dbReference type="EMBL" id="KAJ8869200.1"/>
    </source>
</evidence>
<keyword evidence="14" id="KW-1185">Reference proteome</keyword>
<evidence type="ECO:0000256" key="2">
    <source>
        <dbReference type="ARBA" id="ARBA00005420"/>
    </source>
</evidence>
<dbReference type="Pfam" id="PF03982">
    <property type="entry name" value="DAGAT"/>
    <property type="match status" value="1"/>
</dbReference>
<feature type="compositionally biased region" description="Basic and acidic residues" evidence="12">
    <location>
        <begin position="60"/>
        <end position="72"/>
    </location>
</feature>
<dbReference type="EMBL" id="JARBHB010000014">
    <property type="protein sequence ID" value="KAJ8869200.1"/>
    <property type="molecule type" value="Genomic_DNA"/>
</dbReference>
<gene>
    <name evidence="13" type="ORF">PR048_030772</name>
</gene>
<evidence type="ECO:0000256" key="11">
    <source>
        <dbReference type="RuleBase" id="RU367023"/>
    </source>
</evidence>
<comment type="caution">
    <text evidence="11">Lacks conserved residue(s) required for the propagation of feature annotation.</text>
</comment>
<evidence type="ECO:0000313" key="14">
    <source>
        <dbReference type="Proteomes" id="UP001159363"/>
    </source>
</evidence>
<proteinExistence type="inferred from homology"/>
<evidence type="ECO:0000256" key="1">
    <source>
        <dbReference type="ARBA" id="ARBA00004477"/>
    </source>
</evidence>
<evidence type="ECO:0000256" key="7">
    <source>
        <dbReference type="ARBA" id="ARBA00022989"/>
    </source>
</evidence>
<evidence type="ECO:0000256" key="8">
    <source>
        <dbReference type="ARBA" id="ARBA00023098"/>
    </source>
</evidence>
<evidence type="ECO:0000256" key="4">
    <source>
        <dbReference type="ARBA" id="ARBA00022679"/>
    </source>
</evidence>
<keyword evidence="4 11" id="KW-0808">Transferase</keyword>
<evidence type="ECO:0000256" key="12">
    <source>
        <dbReference type="SAM" id="MobiDB-lite"/>
    </source>
</evidence>
<dbReference type="Proteomes" id="UP001159363">
    <property type="component" value="Chromosome 13"/>
</dbReference>
<dbReference type="PANTHER" id="PTHR12317:SF79">
    <property type="entry name" value="ACYLTRANSFERASE"/>
    <property type="match status" value="1"/>
</dbReference>
<accession>A0ABQ9G9U5</accession>
<comment type="similarity">
    <text evidence="2 11">Belongs to the diacylglycerol acyltransferase family.</text>
</comment>
<feature type="transmembrane region" description="Helical" evidence="11">
    <location>
        <begin position="176"/>
        <end position="195"/>
    </location>
</feature>
<feature type="region of interest" description="Disordered" evidence="12">
    <location>
        <begin position="1"/>
        <end position="94"/>
    </location>
</feature>
<keyword evidence="6 11" id="KW-0256">Endoplasmic reticulum</keyword>
<evidence type="ECO:0000256" key="10">
    <source>
        <dbReference type="ARBA" id="ARBA00023315"/>
    </source>
</evidence>
<keyword evidence="8" id="KW-0443">Lipid metabolism</keyword>
<comment type="subcellular location">
    <subcellularLocation>
        <location evidence="1 11">Endoplasmic reticulum membrane</location>
        <topology evidence="1 11">Multi-pass membrane protein</topology>
    </subcellularLocation>
</comment>
<evidence type="ECO:0000256" key="3">
    <source>
        <dbReference type="ARBA" id="ARBA00022516"/>
    </source>
</evidence>
<keyword evidence="7 11" id="KW-1133">Transmembrane helix</keyword>
<evidence type="ECO:0000256" key="6">
    <source>
        <dbReference type="ARBA" id="ARBA00022824"/>
    </source>
</evidence>
<keyword evidence="10" id="KW-0012">Acyltransferase</keyword>
<organism evidence="13 14">
    <name type="scientific">Dryococelus australis</name>
    <dbReference type="NCBI Taxonomy" id="614101"/>
    <lineage>
        <taxon>Eukaryota</taxon>
        <taxon>Metazoa</taxon>
        <taxon>Ecdysozoa</taxon>
        <taxon>Arthropoda</taxon>
        <taxon>Hexapoda</taxon>
        <taxon>Insecta</taxon>
        <taxon>Pterygota</taxon>
        <taxon>Neoptera</taxon>
        <taxon>Polyneoptera</taxon>
        <taxon>Phasmatodea</taxon>
        <taxon>Verophasmatodea</taxon>
        <taxon>Anareolatae</taxon>
        <taxon>Phasmatidae</taxon>
        <taxon>Eurycanthinae</taxon>
        <taxon>Dryococelus</taxon>
    </lineage>
</organism>
<comment type="caution">
    <text evidence="13">The sequence shown here is derived from an EMBL/GenBank/DDBJ whole genome shotgun (WGS) entry which is preliminary data.</text>
</comment>
<dbReference type="PANTHER" id="PTHR12317">
    <property type="entry name" value="DIACYLGLYCEROL O-ACYLTRANSFERASE"/>
    <property type="match status" value="1"/>
</dbReference>
<evidence type="ECO:0000256" key="9">
    <source>
        <dbReference type="ARBA" id="ARBA00023136"/>
    </source>
</evidence>
<keyword evidence="9 11" id="KW-0472">Membrane</keyword>
<name>A0ABQ9G9U5_9NEOP</name>
<evidence type="ECO:0000256" key="5">
    <source>
        <dbReference type="ARBA" id="ARBA00022692"/>
    </source>
</evidence>
<reference evidence="13 14" key="1">
    <citation type="submission" date="2023-02" db="EMBL/GenBank/DDBJ databases">
        <title>LHISI_Scaffold_Assembly.</title>
        <authorList>
            <person name="Stuart O.P."/>
            <person name="Cleave R."/>
            <person name="Magrath M.J.L."/>
            <person name="Mikheyev A.S."/>
        </authorList>
    </citation>
    <scope>NUCLEOTIDE SEQUENCE [LARGE SCALE GENOMIC DNA]</scope>
    <source>
        <strain evidence="13">Daus_M_001</strain>
        <tissue evidence="13">Leg muscle</tissue>
    </source>
</reference>
<keyword evidence="5 11" id="KW-0812">Transmembrane</keyword>
<sequence>MRVIEVSMEQRRNEGGGGGGTGDPRENPPTNDIARHDSHLRKSGAPCWGLKPVRLGPSREPTRVNRGKEQLLNERVGGNGRSPRKPADQRHRPARLPLAKIQKCPGAGDLARFALAGGEQANRSVTEPPPQPGPRQDCLDWRMRRTANEALDRLAGGSWMVFLVFSPLVSWAILSYVMFTSYYWLALLYLAWMWLDRHTPYRGGRRIEWTRKLGLWRRAASYFPLRLVKTAELPPDRNYILAVYPHGVLSYGGFLGFCTDAVAISEALSGITARPFTLNVNFYMPFVRDFLMALGFCSVSADSLGYFLEDRKAGNALGLVAGGAAEALLSEPGTYRLMTNRRKGIVRLAIKHG</sequence>
<protein>
    <recommendedName>
        <fullName evidence="11">Acyltransferase</fullName>
        <ecNumber evidence="11">2.3.1.-</ecNumber>
    </recommendedName>
</protein>
<keyword evidence="3" id="KW-0444">Lipid biosynthesis</keyword>
<dbReference type="EC" id="2.3.1.-" evidence="11"/>
<dbReference type="InterPro" id="IPR007130">
    <property type="entry name" value="DAGAT"/>
</dbReference>